<dbReference type="InterPro" id="IPR000014">
    <property type="entry name" value="PAS"/>
</dbReference>
<evidence type="ECO:0000256" key="5">
    <source>
        <dbReference type="ARBA" id="ARBA00022679"/>
    </source>
</evidence>
<dbReference type="InterPro" id="IPR013656">
    <property type="entry name" value="PAS_4"/>
</dbReference>
<dbReference type="CDD" id="cd00082">
    <property type="entry name" value="HisKA"/>
    <property type="match status" value="1"/>
</dbReference>
<dbReference type="SMART" id="SM01079">
    <property type="entry name" value="CHASE"/>
    <property type="match status" value="1"/>
</dbReference>
<dbReference type="eggNOG" id="COG4251">
    <property type="taxonomic scope" value="Bacteria"/>
</dbReference>
<keyword evidence="9 10" id="KW-0472">Membrane</keyword>
<dbReference type="SMART" id="SM00086">
    <property type="entry name" value="PAC"/>
    <property type="match status" value="3"/>
</dbReference>
<dbReference type="InterPro" id="IPR003661">
    <property type="entry name" value="HisK_dim/P_dom"/>
</dbReference>
<feature type="domain" description="PAS" evidence="12">
    <location>
        <begin position="711"/>
        <end position="788"/>
    </location>
</feature>
<dbReference type="Gene3D" id="3.30.565.10">
    <property type="entry name" value="Histidine kinase-like ATPase, C-terminal domain"/>
    <property type="match status" value="1"/>
</dbReference>
<dbReference type="Gene3D" id="1.10.287.130">
    <property type="match status" value="1"/>
</dbReference>
<keyword evidence="6 10" id="KW-0812">Transmembrane</keyword>
<dbReference type="Pfam" id="PF08448">
    <property type="entry name" value="PAS_4"/>
    <property type="match status" value="3"/>
</dbReference>
<evidence type="ECO:0000313" key="14">
    <source>
        <dbReference type="EMBL" id="EKV31306.1"/>
    </source>
</evidence>
<dbReference type="InterPro" id="IPR036097">
    <property type="entry name" value="HisK_dim/P_sf"/>
</dbReference>
<dbReference type="InterPro" id="IPR005467">
    <property type="entry name" value="His_kinase_dom"/>
</dbReference>
<evidence type="ECO:0000256" key="6">
    <source>
        <dbReference type="ARBA" id="ARBA00022692"/>
    </source>
</evidence>
<accession>K9HSJ6</accession>
<feature type="domain" description="Histidine kinase" evidence="11">
    <location>
        <begin position="860"/>
        <end position="1075"/>
    </location>
</feature>
<dbReference type="Gene3D" id="3.30.450.20">
    <property type="entry name" value="PAS domain"/>
    <property type="match status" value="4"/>
</dbReference>
<sequence length="1091" mass="118882">MIGRMWQRLAVVGVAVFCLVLTVVAWRYDAITGARVVNLEFERGARRIERGLMERIHHLETTVRAAQGFVEGLDVLDGEAWESFARRLDLGSGANGVVGLAFYRLEKGAARDGDAYVVALAAPKQRLSSLLGRPVFGAPAVLQAIREARASDELVLSGRFEGPLRRAGAPVAADMVMVAPVRDPNSGTYRGVVALGLSSTLLLDSVFGRTGLDGYAVAVSDATAGAAPFYKAGSPEALGLLAAEDTADDAALHQSSAVVVGGRVWRLAVAQGETLTAGRLAMHGRVELAAGLAFTLVMTLATWLLVTRRMRAEKLAAQMTEALKESEERYRMLFAGNKAVELVIDPSDGRIVEANAAAERFYGWPAAQLTRMAIGDINTLSPAEVAEEMRRAEEESRTEFVFRHRTASGAVRDVEVCSGPIVVQGRRLLYSIVHDITQRREAERALRDSEIRFRSLFEQSPWATLVLRPDGVIRRANAAWRALRGAAAAPSNLLDDPQFAAHGFVDLLGRAGAGESVEVPAVLLEAGGGVAAQWVRAFLYPVRDASGTVDEVILMAEDITERVRAERELAYRHRLLATHLETTPDGVVILDGAWRIAGFNRRFAEMWNLAPDLLSGGDGEALLFSMRSAVEAPAAFEARMRALTSAAVDPDSDSDQLPGDADGAVGTATWDEITMADGRVFEAFSRVVPPTEDEPARRVWFYRDISERKRLEERLRRALDEQDAMFNSAGEGIAFLRGDRFVRANRVFSELFGYSATELTQRSAADMFPDTAGHDRFLAAVRAALETSGRYTGEHRMRRKDGSLFWCRTNGATLEHHSTRGGTIWLVEDITERREADRRLEELLGDLERSNAELQQFAYVASHDLQEPLRMVSSYMGLLEKRHGGVLPEDAKEYIGFAVDGAHRMQGLINDLLQYSRVGTQGKPLEPRDAAKAAQAALDNLSIAVAEAAAEVSVGPLPRVMADEGQLVRLFQNLIGNALKYHKAGVAPCVSVSAAPQEAGIWRFSVADNGIGIDPKHFDRVFMIFQRLHGRDEYSGTGVGLAICKKIVERHGGRIWLESEPGDGTTVHFTLRAAEGGAGTTRPAEDVLEPA</sequence>
<dbReference type="Gene3D" id="3.30.450.350">
    <property type="entry name" value="CHASE domain"/>
    <property type="match status" value="1"/>
</dbReference>
<dbReference type="NCBIfam" id="TIGR00229">
    <property type="entry name" value="sensory_box"/>
    <property type="match status" value="2"/>
</dbReference>
<dbReference type="InterPro" id="IPR000700">
    <property type="entry name" value="PAS-assoc_C"/>
</dbReference>
<dbReference type="PROSITE" id="PS50109">
    <property type="entry name" value="HIS_KIN"/>
    <property type="match status" value="1"/>
</dbReference>
<dbReference type="PATRIC" id="fig|1238182.3.peg.1342"/>
<protein>
    <recommendedName>
        <fullName evidence="3">histidine kinase</fullName>
        <ecNumber evidence="3">2.7.13.3</ecNumber>
    </recommendedName>
</protein>
<dbReference type="Pfam" id="PF00512">
    <property type="entry name" value="HisKA"/>
    <property type="match status" value="1"/>
</dbReference>
<feature type="domain" description="PAC" evidence="13">
    <location>
        <begin position="791"/>
        <end position="842"/>
    </location>
</feature>
<proteinExistence type="predicted"/>
<dbReference type="InterPro" id="IPR035965">
    <property type="entry name" value="PAS-like_dom_sf"/>
</dbReference>
<dbReference type="PANTHER" id="PTHR43304:SF1">
    <property type="entry name" value="PAC DOMAIN-CONTAINING PROTEIN"/>
    <property type="match status" value="1"/>
</dbReference>
<evidence type="ECO:0000256" key="7">
    <source>
        <dbReference type="ARBA" id="ARBA00022777"/>
    </source>
</evidence>
<evidence type="ECO:0000259" key="12">
    <source>
        <dbReference type="PROSITE" id="PS50112"/>
    </source>
</evidence>
<dbReference type="GO" id="GO:0016020">
    <property type="term" value="C:membrane"/>
    <property type="evidence" value="ECO:0007669"/>
    <property type="project" value="UniProtKB-SubCell"/>
</dbReference>
<dbReference type="FunFam" id="3.30.565.10:FF:000006">
    <property type="entry name" value="Sensor histidine kinase WalK"/>
    <property type="match status" value="1"/>
</dbReference>
<evidence type="ECO:0000313" key="15">
    <source>
        <dbReference type="Proteomes" id="UP000009881"/>
    </source>
</evidence>
<dbReference type="RefSeq" id="WP_009539787.1">
    <property type="nucleotide sequence ID" value="NZ_ANHY01000006.1"/>
</dbReference>
<dbReference type="Pfam" id="PF13188">
    <property type="entry name" value="PAS_8"/>
    <property type="match status" value="1"/>
</dbReference>
<evidence type="ECO:0000256" key="3">
    <source>
        <dbReference type="ARBA" id="ARBA00012438"/>
    </source>
</evidence>
<dbReference type="SUPFAM" id="SSF55785">
    <property type="entry name" value="PYP-like sensor domain (PAS domain)"/>
    <property type="match status" value="4"/>
</dbReference>
<dbReference type="SMART" id="SM00387">
    <property type="entry name" value="HATPase_c"/>
    <property type="match status" value="1"/>
</dbReference>
<dbReference type="EMBL" id="ANHY01000006">
    <property type="protein sequence ID" value="EKV31306.1"/>
    <property type="molecule type" value="Genomic_DNA"/>
</dbReference>
<evidence type="ECO:0000259" key="11">
    <source>
        <dbReference type="PROSITE" id="PS50109"/>
    </source>
</evidence>
<dbReference type="InterPro" id="IPR036890">
    <property type="entry name" value="HATPase_C_sf"/>
</dbReference>
<keyword evidence="8 10" id="KW-1133">Transmembrane helix</keyword>
<gene>
    <name evidence="14" type="ORF">C882_3679</name>
</gene>
<keyword evidence="5" id="KW-0808">Transferase</keyword>
<dbReference type="CDD" id="cd00130">
    <property type="entry name" value="PAS"/>
    <property type="match status" value="2"/>
</dbReference>
<dbReference type="PROSITE" id="PS50112">
    <property type="entry name" value="PAS"/>
    <property type="match status" value="1"/>
</dbReference>
<dbReference type="InterPro" id="IPR001610">
    <property type="entry name" value="PAC"/>
</dbReference>
<keyword evidence="15" id="KW-1185">Reference proteome</keyword>
<reference evidence="14 15" key="1">
    <citation type="journal article" date="2013" name="Genome Announc.">
        <title>Draft Genome Sequence of an Alphaproteobacterium, Caenispirillum salinarum AK4(T), Isolated from a Solar Saltern.</title>
        <authorList>
            <person name="Khatri I."/>
            <person name="Singh A."/>
            <person name="Korpole S."/>
            <person name="Pinnaka A.K."/>
            <person name="Subramanian S."/>
        </authorList>
    </citation>
    <scope>NUCLEOTIDE SEQUENCE [LARGE SCALE GENOMIC DNA]</scope>
    <source>
        <strain evidence="14 15">AK4</strain>
    </source>
</reference>
<dbReference type="PROSITE" id="PS50113">
    <property type="entry name" value="PAC"/>
    <property type="match status" value="2"/>
</dbReference>
<feature type="transmembrane region" description="Helical" evidence="10">
    <location>
        <begin position="288"/>
        <end position="306"/>
    </location>
</feature>
<dbReference type="Pfam" id="PF02518">
    <property type="entry name" value="HATPase_c"/>
    <property type="match status" value="1"/>
</dbReference>
<dbReference type="InterPro" id="IPR004358">
    <property type="entry name" value="Sig_transdc_His_kin-like_C"/>
</dbReference>
<dbReference type="SUPFAM" id="SSF55874">
    <property type="entry name" value="ATPase domain of HSP90 chaperone/DNA topoisomerase II/histidine kinase"/>
    <property type="match status" value="1"/>
</dbReference>
<evidence type="ECO:0000256" key="8">
    <source>
        <dbReference type="ARBA" id="ARBA00022989"/>
    </source>
</evidence>
<dbReference type="PRINTS" id="PR00344">
    <property type="entry name" value="BCTRLSENSOR"/>
</dbReference>
<dbReference type="InterPro" id="IPR052162">
    <property type="entry name" value="Sensor_kinase/Photoreceptor"/>
</dbReference>
<dbReference type="InterPro" id="IPR006189">
    <property type="entry name" value="CHASE_dom"/>
</dbReference>
<dbReference type="STRING" id="1238182.C882_3679"/>
<dbReference type="Proteomes" id="UP000009881">
    <property type="component" value="Unassembled WGS sequence"/>
</dbReference>
<dbReference type="SMART" id="SM00091">
    <property type="entry name" value="PAS"/>
    <property type="match status" value="3"/>
</dbReference>
<keyword evidence="7 14" id="KW-0418">Kinase</keyword>
<keyword evidence="4" id="KW-0597">Phosphoprotein</keyword>
<dbReference type="GO" id="GO:0000155">
    <property type="term" value="F:phosphorelay sensor kinase activity"/>
    <property type="evidence" value="ECO:0007669"/>
    <property type="project" value="InterPro"/>
</dbReference>
<comment type="caution">
    <text evidence="14">The sequence shown here is derived from an EMBL/GenBank/DDBJ whole genome shotgun (WGS) entry which is preliminary data.</text>
</comment>
<dbReference type="InterPro" id="IPR042240">
    <property type="entry name" value="CHASE_sf"/>
</dbReference>
<name>K9HSJ6_9PROT</name>
<comment type="catalytic activity">
    <reaction evidence="1">
        <text>ATP + protein L-histidine = ADP + protein N-phospho-L-histidine.</text>
        <dbReference type="EC" id="2.7.13.3"/>
    </reaction>
</comment>
<dbReference type="AlphaFoldDB" id="K9HSJ6"/>
<dbReference type="EC" id="2.7.13.3" evidence="3"/>
<evidence type="ECO:0000256" key="10">
    <source>
        <dbReference type="SAM" id="Phobius"/>
    </source>
</evidence>
<evidence type="ECO:0000256" key="9">
    <source>
        <dbReference type="ARBA" id="ARBA00023136"/>
    </source>
</evidence>
<dbReference type="SMART" id="SM00388">
    <property type="entry name" value="HisKA"/>
    <property type="match status" value="1"/>
</dbReference>
<dbReference type="SUPFAM" id="SSF47384">
    <property type="entry name" value="Homodimeric domain of signal transducing histidine kinase"/>
    <property type="match status" value="1"/>
</dbReference>
<organism evidence="14 15">
    <name type="scientific">Caenispirillum salinarum AK4</name>
    <dbReference type="NCBI Taxonomy" id="1238182"/>
    <lineage>
        <taxon>Bacteria</taxon>
        <taxon>Pseudomonadati</taxon>
        <taxon>Pseudomonadota</taxon>
        <taxon>Alphaproteobacteria</taxon>
        <taxon>Rhodospirillales</taxon>
        <taxon>Novispirillaceae</taxon>
        <taxon>Caenispirillum</taxon>
    </lineage>
</organism>
<evidence type="ECO:0000256" key="2">
    <source>
        <dbReference type="ARBA" id="ARBA00004370"/>
    </source>
</evidence>
<evidence type="ECO:0000259" key="13">
    <source>
        <dbReference type="PROSITE" id="PS50113"/>
    </source>
</evidence>
<evidence type="ECO:0000256" key="1">
    <source>
        <dbReference type="ARBA" id="ARBA00000085"/>
    </source>
</evidence>
<comment type="subcellular location">
    <subcellularLocation>
        <location evidence="2">Membrane</location>
    </subcellularLocation>
</comment>
<feature type="domain" description="PAC" evidence="13">
    <location>
        <begin position="517"/>
        <end position="571"/>
    </location>
</feature>
<evidence type="ECO:0000256" key="4">
    <source>
        <dbReference type="ARBA" id="ARBA00022553"/>
    </source>
</evidence>
<dbReference type="InterPro" id="IPR003594">
    <property type="entry name" value="HATPase_dom"/>
</dbReference>
<dbReference type="OrthoDB" id="7313492at2"/>
<dbReference type="PANTHER" id="PTHR43304">
    <property type="entry name" value="PHYTOCHROME-LIKE PROTEIN CPH1"/>
    <property type="match status" value="1"/>
</dbReference>